<dbReference type="CDD" id="cd16917">
    <property type="entry name" value="HATPase_UhpB-NarQ-NarX-like"/>
    <property type="match status" value="1"/>
</dbReference>
<keyword evidence="4" id="KW-0808">Transferase</keyword>
<protein>
    <recommendedName>
        <fullName evidence="2">histidine kinase</fullName>
        <ecNumber evidence="2">2.7.13.3</ecNumber>
    </recommendedName>
</protein>
<dbReference type="EMBL" id="CP128399">
    <property type="protein sequence ID" value="WJW66487.1"/>
    <property type="molecule type" value="Genomic_DNA"/>
</dbReference>
<evidence type="ECO:0000256" key="4">
    <source>
        <dbReference type="ARBA" id="ARBA00022679"/>
    </source>
</evidence>
<dbReference type="InterPro" id="IPR050482">
    <property type="entry name" value="Sensor_HK_TwoCompSys"/>
</dbReference>
<dbReference type="PROSITE" id="PS50109">
    <property type="entry name" value="HIS_KIN"/>
    <property type="match status" value="1"/>
</dbReference>
<evidence type="ECO:0000256" key="1">
    <source>
        <dbReference type="ARBA" id="ARBA00000085"/>
    </source>
</evidence>
<dbReference type="GO" id="GO:0016020">
    <property type="term" value="C:membrane"/>
    <property type="evidence" value="ECO:0007669"/>
    <property type="project" value="InterPro"/>
</dbReference>
<evidence type="ECO:0000256" key="7">
    <source>
        <dbReference type="ARBA" id="ARBA00022840"/>
    </source>
</evidence>
<dbReference type="Pfam" id="PF02518">
    <property type="entry name" value="HATPase_c"/>
    <property type="match status" value="1"/>
</dbReference>
<dbReference type="Proteomes" id="UP001431572">
    <property type="component" value="Chromosome 1"/>
</dbReference>
<evidence type="ECO:0000256" key="6">
    <source>
        <dbReference type="ARBA" id="ARBA00022777"/>
    </source>
</evidence>
<keyword evidence="9" id="KW-0812">Transmembrane</keyword>
<dbReference type="Pfam" id="PF07730">
    <property type="entry name" value="HisKA_3"/>
    <property type="match status" value="1"/>
</dbReference>
<dbReference type="Proteomes" id="UP000521676">
    <property type="component" value="Unassembled WGS sequence"/>
</dbReference>
<dbReference type="EMBL" id="JACATZ010000001">
    <property type="protein sequence ID" value="NWJ44598.1"/>
    <property type="molecule type" value="Genomic_DNA"/>
</dbReference>
<keyword evidence="14" id="KW-1185">Reference proteome</keyword>
<evidence type="ECO:0000313" key="11">
    <source>
        <dbReference type="EMBL" id="NWJ44598.1"/>
    </source>
</evidence>
<sequence length="653" mass="73879">MKRVLLTKSALHDLLILFTIAFFAFVLALIFDVCETLIEFTLRYKAWHMDEIWSVLILLGFTSSIYFLRRGKQLRKEINQRKFTENLLEGQNRILEMVASGVELPNILAKVVGVIRDHSSEAACCIMLWEHERNILRIGASSGLLPSFVKGIDGIPINPSGNLCWSVCTSGKPIFVADISNNAQWSNHCEVARNHNLRACWCIPIYSSAGNVVGILSIYFETPKSPESRDINLIETTARLAGIAIERCKAEESLRQYAGRLEILREIDQAILSVNTLEDILSESLFQIRTLLPVDWAGVALFNQDTTQIQLFASSDNKISGMTELYDLPYDQNILYEYNNPIEDLEQYPENNEFLQILREQGLRSLLYVPLISGVKVVGSLLLANREPGIFNVEQKEIAREVSIQLAVAIQHARLFDQLQNTHQRLQSMSHKLVETQELERRHIARELHDQIGQALTALKINLQISQKHTPDQTLQPYFEDNIGIIEQTLQQVRNLSLDLRPSILDDLGLVAALRWYINRFAQRSGVNTQLESDHFEFRLQPELETTCFRIVQEALTNIARHAEATTSKVSIHLNGTKIELKIIDNGKGFEVKEAISRAEQGMSLGVLGMEERATLLGGSLKIESTPNKGTCILAEFPLQNLKPIYHKMGRVA</sequence>
<evidence type="ECO:0000313" key="14">
    <source>
        <dbReference type="Proteomes" id="UP001431572"/>
    </source>
</evidence>
<evidence type="ECO:0000313" key="12">
    <source>
        <dbReference type="EMBL" id="WJW66487.1"/>
    </source>
</evidence>
<reference evidence="11 13" key="1">
    <citation type="submission" date="2020-06" db="EMBL/GenBank/DDBJ databases">
        <title>Anoxygenic phototrophic Chloroflexota member uses a Type I reaction center.</title>
        <authorList>
            <person name="Tsuji J.M."/>
            <person name="Shaw N.A."/>
            <person name="Nagashima S."/>
            <person name="Venkiteswaran J."/>
            <person name="Schiff S.L."/>
            <person name="Hanada S."/>
            <person name="Tank M."/>
            <person name="Neufeld J.D."/>
        </authorList>
    </citation>
    <scope>NUCLEOTIDE SEQUENCE [LARGE SCALE GENOMIC DNA]</scope>
    <source>
        <strain evidence="11">L227-S17</strain>
    </source>
</reference>
<reference evidence="12" key="2">
    <citation type="journal article" date="2024" name="Nature">
        <title>Anoxygenic phototroph of the Chloroflexota uses a type I reaction centre.</title>
        <authorList>
            <person name="Tsuji J.M."/>
            <person name="Shaw N.A."/>
            <person name="Nagashima S."/>
            <person name="Venkiteswaran J.J."/>
            <person name="Schiff S.L."/>
            <person name="Watanabe T."/>
            <person name="Fukui M."/>
            <person name="Hanada S."/>
            <person name="Tank M."/>
            <person name="Neufeld J.D."/>
        </authorList>
    </citation>
    <scope>NUCLEOTIDE SEQUENCE</scope>
    <source>
        <strain evidence="12">L227-S17</strain>
    </source>
</reference>
<dbReference type="Gene3D" id="1.20.5.1930">
    <property type="match status" value="1"/>
</dbReference>
<dbReference type="EC" id="2.7.13.3" evidence="2"/>
<evidence type="ECO:0000256" key="3">
    <source>
        <dbReference type="ARBA" id="ARBA00022553"/>
    </source>
</evidence>
<feature type="transmembrane region" description="Helical" evidence="9">
    <location>
        <begin position="12"/>
        <end position="31"/>
    </location>
</feature>
<comment type="catalytic activity">
    <reaction evidence="1">
        <text>ATP + protein L-histidine = ADP + protein N-phospho-L-histidine.</text>
        <dbReference type="EC" id="2.7.13.3"/>
    </reaction>
</comment>
<dbReference type="Gene3D" id="3.30.450.40">
    <property type="match status" value="2"/>
</dbReference>
<dbReference type="InterPro" id="IPR005467">
    <property type="entry name" value="His_kinase_dom"/>
</dbReference>
<dbReference type="PANTHER" id="PTHR24421:SF10">
    <property type="entry name" value="NITRATE_NITRITE SENSOR PROTEIN NARQ"/>
    <property type="match status" value="1"/>
</dbReference>
<evidence type="ECO:0000256" key="8">
    <source>
        <dbReference type="ARBA" id="ARBA00023012"/>
    </source>
</evidence>
<dbReference type="GO" id="GO:0000155">
    <property type="term" value="F:phosphorelay sensor kinase activity"/>
    <property type="evidence" value="ECO:0007669"/>
    <property type="project" value="InterPro"/>
</dbReference>
<keyword evidence="3" id="KW-0597">Phosphoprotein</keyword>
<feature type="transmembrane region" description="Helical" evidence="9">
    <location>
        <begin position="51"/>
        <end position="68"/>
    </location>
</feature>
<proteinExistence type="predicted"/>
<keyword evidence="9" id="KW-1133">Transmembrane helix</keyword>
<evidence type="ECO:0000259" key="10">
    <source>
        <dbReference type="PROSITE" id="PS50109"/>
    </source>
</evidence>
<dbReference type="InterPro" id="IPR003018">
    <property type="entry name" value="GAF"/>
</dbReference>
<dbReference type="InterPro" id="IPR011712">
    <property type="entry name" value="Sig_transdc_His_kin_sub3_dim/P"/>
</dbReference>
<gene>
    <name evidence="11" type="ORF">HXX08_01850</name>
    <name evidence="12" type="ORF">OZ401_002290</name>
</gene>
<evidence type="ECO:0000313" key="13">
    <source>
        <dbReference type="Proteomes" id="UP000521676"/>
    </source>
</evidence>
<dbReference type="SUPFAM" id="SSF55781">
    <property type="entry name" value="GAF domain-like"/>
    <property type="match status" value="2"/>
</dbReference>
<dbReference type="InterPro" id="IPR029016">
    <property type="entry name" value="GAF-like_dom_sf"/>
</dbReference>
<dbReference type="InterPro" id="IPR036890">
    <property type="entry name" value="HATPase_C_sf"/>
</dbReference>
<evidence type="ECO:0000256" key="9">
    <source>
        <dbReference type="SAM" id="Phobius"/>
    </source>
</evidence>
<dbReference type="Gene3D" id="3.30.565.10">
    <property type="entry name" value="Histidine kinase-like ATPase, C-terminal domain"/>
    <property type="match status" value="1"/>
</dbReference>
<accession>A0A8T7LRI0</accession>
<dbReference type="PANTHER" id="PTHR24421">
    <property type="entry name" value="NITRATE/NITRITE SENSOR PROTEIN NARX-RELATED"/>
    <property type="match status" value="1"/>
</dbReference>
<organism evidence="11 13">
    <name type="scientific">Candidatus Chlorohelix allophototropha</name>
    <dbReference type="NCBI Taxonomy" id="3003348"/>
    <lineage>
        <taxon>Bacteria</taxon>
        <taxon>Bacillati</taxon>
        <taxon>Chloroflexota</taxon>
        <taxon>Chloroflexia</taxon>
        <taxon>Candidatus Chloroheliales</taxon>
        <taxon>Candidatus Chloroheliaceae</taxon>
        <taxon>Candidatus Chlorohelix</taxon>
    </lineage>
</organism>
<dbReference type="Pfam" id="PF13185">
    <property type="entry name" value="GAF_2"/>
    <property type="match status" value="1"/>
</dbReference>
<dbReference type="GO" id="GO:0046983">
    <property type="term" value="F:protein dimerization activity"/>
    <property type="evidence" value="ECO:0007669"/>
    <property type="project" value="InterPro"/>
</dbReference>
<dbReference type="AlphaFoldDB" id="A0A8T7LRI0"/>
<feature type="domain" description="Histidine kinase" evidence="10">
    <location>
        <begin position="550"/>
        <end position="641"/>
    </location>
</feature>
<dbReference type="Pfam" id="PF01590">
    <property type="entry name" value="GAF"/>
    <property type="match status" value="1"/>
</dbReference>
<dbReference type="RefSeq" id="WP_341468374.1">
    <property type="nucleotide sequence ID" value="NZ_CP128399.1"/>
</dbReference>
<keyword evidence="7" id="KW-0067">ATP-binding</keyword>
<evidence type="ECO:0000256" key="5">
    <source>
        <dbReference type="ARBA" id="ARBA00022741"/>
    </source>
</evidence>
<dbReference type="SMART" id="SM00065">
    <property type="entry name" value="GAF"/>
    <property type="match status" value="2"/>
</dbReference>
<name>A0A8T7LRI0_9CHLR</name>
<dbReference type="GO" id="GO:0005524">
    <property type="term" value="F:ATP binding"/>
    <property type="evidence" value="ECO:0007669"/>
    <property type="project" value="UniProtKB-KW"/>
</dbReference>
<keyword evidence="8" id="KW-0902">Two-component regulatory system</keyword>
<evidence type="ECO:0000256" key="2">
    <source>
        <dbReference type="ARBA" id="ARBA00012438"/>
    </source>
</evidence>
<keyword evidence="6 11" id="KW-0418">Kinase</keyword>
<keyword evidence="9" id="KW-0472">Membrane</keyword>
<dbReference type="InterPro" id="IPR003594">
    <property type="entry name" value="HATPase_dom"/>
</dbReference>
<dbReference type="SMART" id="SM00387">
    <property type="entry name" value="HATPase_c"/>
    <property type="match status" value="1"/>
</dbReference>
<keyword evidence="5" id="KW-0547">Nucleotide-binding</keyword>
<dbReference type="SUPFAM" id="SSF55874">
    <property type="entry name" value="ATPase domain of HSP90 chaperone/DNA topoisomerase II/histidine kinase"/>
    <property type="match status" value="1"/>
</dbReference>